<evidence type="ECO:0000313" key="7">
    <source>
        <dbReference type="EMBL" id="CAE8618491.1"/>
    </source>
</evidence>
<keyword evidence="4 6" id="KW-0472">Membrane</keyword>
<evidence type="ECO:0000256" key="4">
    <source>
        <dbReference type="ARBA" id="ARBA00023136"/>
    </source>
</evidence>
<feature type="transmembrane region" description="Helical" evidence="6">
    <location>
        <begin position="319"/>
        <end position="339"/>
    </location>
</feature>
<feature type="compositionally biased region" description="Basic and acidic residues" evidence="5">
    <location>
        <begin position="478"/>
        <end position="497"/>
    </location>
</feature>
<keyword evidence="2 6" id="KW-0812">Transmembrane</keyword>
<dbReference type="AlphaFoldDB" id="A0A813FWT9"/>
<feature type="transmembrane region" description="Helical" evidence="6">
    <location>
        <begin position="548"/>
        <end position="569"/>
    </location>
</feature>
<feature type="transmembrane region" description="Helical" evidence="6">
    <location>
        <begin position="783"/>
        <end position="806"/>
    </location>
</feature>
<dbReference type="Proteomes" id="UP000654075">
    <property type="component" value="Unassembled WGS sequence"/>
</dbReference>
<evidence type="ECO:0000256" key="1">
    <source>
        <dbReference type="ARBA" id="ARBA00004141"/>
    </source>
</evidence>
<proteinExistence type="predicted"/>
<dbReference type="PANTHER" id="PTHR13285">
    <property type="entry name" value="ACYLTRANSFERASE"/>
    <property type="match status" value="1"/>
</dbReference>
<evidence type="ECO:0000313" key="8">
    <source>
        <dbReference type="Proteomes" id="UP000654075"/>
    </source>
</evidence>
<gene>
    <name evidence="7" type="ORF">PGLA1383_LOCUS36109</name>
</gene>
<dbReference type="Pfam" id="PF03062">
    <property type="entry name" value="MBOAT"/>
    <property type="match status" value="1"/>
</dbReference>
<feature type="transmembrane region" description="Helical" evidence="6">
    <location>
        <begin position="397"/>
        <end position="417"/>
    </location>
</feature>
<dbReference type="OrthoDB" id="420606at2759"/>
<feature type="transmembrane region" description="Helical" evidence="6">
    <location>
        <begin position="507"/>
        <end position="528"/>
    </location>
</feature>
<dbReference type="InterPro" id="IPR051085">
    <property type="entry name" value="MB_O-acyltransferase"/>
</dbReference>
<dbReference type="PANTHER" id="PTHR13285:SF18">
    <property type="entry name" value="PROTEIN-CYSTEINE N-PALMITOYLTRANSFERASE RASP"/>
    <property type="match status" value="1"/>
</dbReference>
<evidence type="ECO:0000256" key="5">
    <source>
        <dbReference type="SAM" id="MobiDB-lite"/>
    </source>
</evidence>
<dbReference type="GO" id="GO:0016746">
    <property type="term" value="F:acyltransferase activity"/>
    <property type="evidence" value="ECO:0007669"/>
    <property type="project" value="TreeGrafter"/>
</dbReference>
<feature type="transmembrane region" description="Helical" evidence="6">
    <location>
        <begin position="359"/>
        <end position="385"/>
    </location>
</feature>
<feature type="transmembrane region" description="Helical" evidence="6">
    <location>
        <begin position="219"/>
        <end position="238"/>
    </location>
</feature>
<name>A0A813FWT9_POLGL</name>
<protein>
    <submittedName>
        <fullName evidence="7">Uncharacterized protein</fullName>
    </submittedName>
</protein>
<evidence type="ECO:0000256" key="2">
    <source>
        <dbReference type="ARBA" id="ARBA00022692"/>
    </source>
</evidence>
<dbReference type="GO" id="GO:0016020">
    <property type="term" value="C:membrane"/>
    <property type="evidence" value="ECO:0007669"/>
    <property type="project" value="UniProtKB-SubCell"/>
</dbReference>
<keyword evidence="3 6" id="KW-1133">Transmembrane helix</keyword>
<comment type="caution">
    <text evidence="7">The sequence shown here is derived from an EMBL/GenBank/DDBJ whole genome shotgun (WGS) entry which is preliminary data.</text>
</comment>
<dbReference type="InterPro" id="IPR004299">
    <property type="entry name" value="MBOAT_fam"/>
</dbReference>
<sequence>MQHASKLTSPSKVATTDSQHIIRGSPAAINYQQPLAALRLTCKKEQVTSTDCMALHAGSMCSWPLHVVSLVLSLLVTASGNVIIFNEGQCDLAYFAVGGRSAKVKPSGVVHALCSSKLLGHLGGSIEVRRAHPLDVRIALSNGSHGEYGPTPESHAFGELLQTFDIPHHAPSMSTDPNYTDISFNLSYTIPYHKLTIKAFVSGWECTLPPTPEPADSRMAVLVLLACAATLLGSLVFGSASGSASRAETFAWSAIVIAYYITGVRQVYQASQRYALIAHEGHTSTNPWEGDKVWGLMGNTPWISSLFGGRRWDRKDLQLRVLAANFGLILAFVGAYLGLKWLLCRGEASQRRRPAVTLVLGLAFVGFLHEMTLLLPLACATLNFLLQGLLARLGGRVQALMPLVAWALALGSLAASGSKEATLASLLGATGQWMDGFKGEASWKALFPLLVLRILSWSLDFHRSLRDAPKVEPFALEPAKREPRREEDDEERGRIEGHRSRQEYSSYGLYLAYLFYPPLYITGPIITFNAFASYMEAPQQVVVGRSLLIYWARLFFNMFLWIMFGHYLYVSALMMNGPMVMHVENQLRIFELTFTRHEDGGESLIWFSFWSLKWLWFKFLVIWRFSRAWALQDGVLSPENMNRCMCNNYTVRGFWRAWHRSFNRWLVRYIFVPLGGSRDVSVLRQCVNNGVVFTFVAVWHEPTMLFGGQKERRLLVWGWLFALFVLPELLAERFCRLPAPKAFLASRPLVARHLTALGGSCCVQMLILANLIGYSYGTAGIDFVLGACQNWGMILFLLAQTAWFSAKVQLMLLVRQREAAGATTMSCPFAKAAVGKAF</sequence>
<evidence type="ECO:0000256" key="3">
    <source>
        <dbReference type="ARBA" id="ARBA00022989"/>
    </source>
</evidence>
<keyword evidence="8" id="KW-1185">Reference proteome</keyword>
<dbReference type="EMBL" id="CAJNNV010026557">
    <property type="protein sequence ID" value="CAE8618491.1"/>
    <property type="molecule type" value="Genomic_DNA"/>
</dbReference>
<dbReference type="OMA" id="LHEFTIL"/>
<accession>A0A813FWT9</accession>
<feature type="region of interest" description="Disordered" evidence="5">
    <location>
        <begin position="476"/>
        <end position="497"/>
    </location>
</feature>
<comment type="subcellular location">
    <subcellularLocation>
        <location evidence="1">Membrane</location>
        <topology evidence="1">Multi-pass membrane protein</topology>
    </subcellularLocation>
</comment>
<feature type="transmembrane region" description="Helical" evidence="6">
    <location>
        <begin position="714"/>
        <end position="735"/>
    </location>
</feature>
<organism evidence="7 8">
    <name type="scientific">Polarella glacialis</name>
    <name type="common">Dinoflagellate</name>
    <dbReference type="NCBI Taxonomy" id="89957"/>
    <lineage>
        <taxon>Eukaryota</taxon>
        <taxon>Sar</taxon>
        <taxon>Alveolata</taxon>
        <taxon>Dinophyceae</taxon>
        <taxon>Suessiales</taxon>
        <taxon>Suessiaceae</taxon>
        <taxon>Polarella</taxon>
    </lineage>
</organism>
<feature type="transmembrane region" description="Helical" evidence="6">
    <location>
        <begin position="756"/>
        <end position="777"/>
    </location>
</feature>
<feature type="transmembrane region" description="Helical" evidence="6">
    <location>
        <begin position="63"/>
        <end position="85"/>
    </location>
</feature>
<reference evidence="7" key="1">
    <citation type="submission" date="2021-02" db="EMBL/GenBank/DDBJ databases">
        <authorList>
            <person name="Dougan E. K."/>
            <person name="Rhodes N."/>
            <person name="Thang M."/>
            <person name="Chan C."/>
        </authorList>
    </citation>
    <scope>NUCLEOTIDE SEQUENCE</scope>
</reference>
<dbReference type="GO" id="GO:0005783">
    <property type="term" value="C:endoplasmic reticulum"/>
    <property type="evidence" value="ECO:0007669"/>
    <property type="project" value="TreeGrafter"/>
</dbReference>
<evidence type="ECO:0000256" key="6">
    <source>
        <dbReference type="SAM" id="Phobius"/>
    </source>
</evidence>